<feature type="domain" description="Histidine kinase" evidence="12">
    <location>
        <begin position="425"/>
        <end position="657"/>
    </location>
</feature>
<evidence type="ECO:0000256" key="9">
    <source>
        <dbReference type="ARBA" id="ARBA00023012"/>
    </source>
</evidence>
<comment type="catalytic activity">
    <reaction evidence="1">
        <text>ATP + protein L-histidine = ADP + protein N-phospho-L-histidine.</text>
        <dbReference type="EC" id="2.7.13.3"/>
    </reaction>
</comment>
<keyword evidence="11" id="KW-0812">Transmembrane</keyword>
<dbReference type="InterPro" id="IPR003594">
    <property type="entry name" value="HATPase_dom"/>
</dbReference>
<dbReference type="NCBIfam" id="TIGR00229">
    <property type="entry name" value="sensory_box"/>
    <property type="match status" value="1"/>
</dbReference>
<keyword evidence="8" id="KW-0067">ATP-binding</keyword>
<dbReference type="InterPro" id="IPR005467">
    <property type="entry name" value="His_kinase_dom"/>
</dbReference>
<name>A0ABW9VK30_9BURK</name>
<keyword evidence="7" id="KW-0418">Kinase</keyword>
<evidence type="ECO:0000259" key="12">
    <source>
        <dbReference type="PROSITE" id="PS50109"/>
    </source>
</evidence>
<feature type="transmembrane region" description="Helical" evidence="11">
    <location>
        <begin position="162"/>
        <end position="184"/>
    </location>
</feature>
<dbReference type="Gene3D" id="3.30.565.10">
    <property type="entry name" value="Histidine kinase-like ATPase, C-terminal domain"/>
    <property type="match status" value="1"/>
</dbReference>
<dbReference type="InterPro" id="IPR003661">
    <property type="entry name" value="HisK_dim/P_dom"/>
</dbReference>
<keyword evidence="11" id="KW-0472">Membrane</keyword>
<gene>
    <name evidence="15" type="ORF">GTP27_06665</name>
</gene>
<keyword evidence="9" id="KW-0902">Two-component regulatory system</keyword>
<dbReference type="SUPFAM" id="SSF55785">
    <property type="entry name" value="PYP-like sensor domain (PAS domain)"/>
    <property type="match status" value="1"/>
</dbReference>
<dbReference type="SMART" id="SM00304">
    <property type="entry name" value="HAMP"/>
    <property type="match status" value="1"/>
</dbReference>
<organism evidence="15 16">
    <name type="scientific">Duganella qianjiadongensis</name>
    <dbReference type="NCBI Taxonomy" id="2692176"/>
    <lineage>
        <taxon>Bacteria</taxon>
        <taxon>Pseudomonadati</taxon>
        <taxon>Pseudomonadota</taxon>
        <taxon>Betaproteobacteria</taxon>
        <taxon>Burkholderiales</taxon>
        <taxon>Oxalobacteraceae</taxon>
        <taxon>Telluria group</taxon>
        <taxon>Duganella</taxon>
    </lineage>
</organism>
<keyword evidence="16" id="KW-1185">Reference proteome</keyword>
<dbReference type="Pfam" id="PF02518">
    <property type="entry name" value="HATPase_c"/>
    <property type="match status" value="1"/>
</dbReference>
<dbReference type="SUPFAM" id="SSF47384">
    <property type="entry name" value="Homodimeric domain of signal transducing histidine kinase"/>
    <property type="match status" value="1"/>
</dbReference>
<dbReference type="SUPFAM" id="SSF55874">
    <property type="entry name" value="ATPase domain of HSP90 chaperone/DNA topoisomerase II/histidine kinase"/>
    <property type="match status" value="1"/>
</dbReference>
<dbReference type="CDD" id="cd00082">
    <property type="entry name" value="HisKA"/>
    <property type="match status" value="1"/>
</dbReference>
<dbReference type="Gene3D" id="1.10.287.130">
    <property type="match status" value="1"/>
</dbReference>
<evidence type="ECO:0000256" key="3">
    <source>
        <dbReference type="ARBA" id="ARBA00012438"/>
    </source>
</evidence>
<evidence type="ECO:0000313" key="16">
    <source>
        <dbReference type="Proteomes" id="UP000478090"/>
    </source>
</evidence>
<dbReference type="PROSITE" id="PS50885">
    <property type="entry name" value="HAMP"/>
    <property type="match status" value="1"/>
</dbReference>
<dbReference type="InterPro" id="IPR003660">
    <property type="entry name" value="HAMP_dom"/>
</dbReference>
<evidence type="ECO:0000256" key="5">
    <source>
        <dbReference type="ARBA" id="ARBA00022679"/>
    </source>
</evidence>
<keyword evidence="10" id="KW-0175">Coiled coil</keyword>
<dbReference type="SMART" id="SM00387">
    <property type="entry name" value="HATPase_c"/>
    <property type="match status" value="1"/>
</dbReference>
<evidence type="ECO:0000256" key="10">
    <source>
        <dbReference type="SAM" id="Coils"/>
    </source>
</evidence>
<dbReference type="PANTHER" id="PTHR43065">
    <property type="entry name" value="SENSOR HISTIDINE KINASE"/>
    <property type="match status" value="1"/>
</dbReference>
<evidence type="ECO:0000256" key="8">
    <source>
        <dbReference type="ARBA" id="ARBA00022840"/>
    </source>
</evidence>
<dbReference type="PRINTS" id="PR00344">
    <property type="entry name" value="BCTRLSENSOR"/>
</dbReference>
<dbReference type="RefSeq" id="WP_161038395.1">
    <property type="nucleotide sequence ID" value="NZ_WWCM01000003.1"/>
</dbReference>
<dbReference type="Gene3D" id="6.10.340.10">
    <property type="match status" value="1"/>
</dbReference>
<evidence type="ECO:0000256" key="7">
    <source>
        <dbReference type="ARBA" id="ARBA00022777"/>
    </source>
</evidence>
<dbReference type="EMBL" id="WWCM01000003">
    <property type="protein sequence ID" value="MYM39010.1"/>
    <property type="molecule type" value="Genomic_DNA"/>
</dbReference>
<dbReference type="PROSITE" id="PS50112">
    <property type="entry name" value="PAS"/>
    <property type="match status" value="1"/>
</dbReference>
<evidence type="ECO:0000256" key="2">
    <source>
        <dbReference type="ARBA" id="ARBA00004370"/>
    </source>
</evidence>
<feature type="transmembrane region" description="Helical" evidence="11">
    <location>
        <begin position="9"/>
        <end position="29"/>
    </location>
</feature>
<dbReference type="InterPro" id="IPR036890">
    <property type="entry name" value="HATPase_C_sf"/>
</dbReference>
<dbReference type="InterPro" id="IPR013767">
    <property type="entry name" value="PAS_fold"/>
</dbReference>
<dbReference type="InterPro" id="IPR036097">
    <property type="entry name" value="HisK_dim/P_sf"/>
</dbReference>
<evidence type="ECO:0000313" key="15">
    <source>
        <dbReference type="EMBL" id="MYM39010.1"/>
    </source>
</evidence>
<dbReference type="CDD" id="cd00130">
    <property type="entry name" value="PAS"/>
    <property type="match status" value="1"/>
</dbReference>
<dbReference type="SMART" id="SM00091">
    <property type="entry name" value="PAS"/>
    <property type="match status" value="1"/>
</dbReference>
<protein>
    <recommendedName>
        <fullName evidence="3">histidine kinase</fullName>
        <ecNumber evidence="3">2.7.13.3</ecNumber>
    </recommendedName>
</protein>
<feature type="domain" description="HAMP" evidence="14">
    <location>
        <begin position="186"/>
        <end position="238"/>
    </location>
</feature>
<dbReference type="PROSITE" id="PS50109">
    <property type="entry name" value="HIS_KIN"/>
    <property type="match status" value="1"/>
</dbReference>
<keyword evidence="5" id="KW-0808">Transferase</keyword>
<evidence type="ECO:0000259" key="14">
    <source>
        <dbReference type="PROSITE" id="PS50885"/>
    </source>
</evidence>
<dbReference type="EC" id="2.7.13.3" evidence="3"/>
<dbReference type="Pfam" id="PF00989">
    <property type="entry name" value="PAS"/>
    <property type="match status" value="1"/>
</dbReference>
<feature type="coiled-coil region" evidence="10">
    <location>
        <begin position="226"/>
        <end position="253"/>
    </location>
</feature>
<comment type="subcellular location">
    <subcellularLocation>
        <location evidence="2">Membrane</location>
    </subcellularLocation>
</comment>
<dbReference type="InterPro" id="IPR035965">
    <property type="entry name" value="PAS-like_dom_sf"/>
</dbReference>
<evidence type="ECO:0000256" key="1">
    <source>
        <dbReference type="ARBA" id="ARBA00000085"/>
    </source>
</evidence>
<comment type="caution">
    <text evidence="15">The sequence shown here is derived from an EMBL/GenBank/DDBJ whole genome shotgun (WGS) entry which is preliminary data.</text>
</comment>
<evidence type="ECO:0000259" key="13">
    <source>
        <dbReference type="PROSITE" id="PS50112"/>
    </source>
</evidence>
<dbReference type="InterPro" id="IPR000014">
    <property type="entry name" value="PAS"/>
</dbReference>
<dbReference type="PANTHER" id="PTHR43065:SF42">
    <property type="entry name" value="TWO-COMPONENT SENSOR PPRA"/>
    <property type="match status" value="1"/>
</dbReference>
<dbReference type="Gene3D" id="3.30.450.20">
    <property type="entry name" value="PAS domain"/>
    <property type="match status" value="1"/>
</dbReference>
<sequence>MSLTLRAKFLLLSALIPTLVVGLLIWNSLRLMNNAVSANAERVAQEYAVALNLTLSPYATGGRLPQLRGHLAEMLADPADSYLRYLVILDERQQAILSVGQPPAQLSATLRNGGGTAFKGVRTELGDNLLHARAPLLLVDNHIGSINFGITTSDLKQARDEVMWQGGVISMAGLMLGMLLFYLVTQGIARRLNVLSRQSTRMVMGDYSNTLPEVGNDEITVFTRTLNTLSAALRERINQLEQSQQRLLESEERFKTLFDMAPLPLTVSDRSGRIVAANRAVTETFGQSVDALIGKRSEEVRFWASTAERKRIWNMYQNDGAVHGDVAGVLLADGSVGSVAIWSSSLTLDGQDAIIWALLDLTEELNAKRELKDLNFSLEMRVKERSAALERANTELQATLETLRMTQSELLSAEKMASLGSLVAGIAHELNTPIGNSLLAATSLRDRVIEFDGRVAAGALRRSELLTHLEEVRMASELISGSLHKAAELISSFKQIAVDQTNDQRREFDLLSAVHDTVATYMPRLRRAECEVRLQIMEGLMLDSYPGALYQVLNNLINNALNHAFEHQKGGHITIRAEVVDGATIGLMFADDGAGMAEDVLRRVFDPFFTTKMGQGGTGLGMNIVYNVVTGVLGGRISIDSTLGAGTTVRMILPRCAPQRNSNHHSGSQGN</sequence>
<evidence type="ECO:0000256" key="6">
    <source>
        <dbReference type="ARBA" id="ARBA00022741"/>
    </source>
</evidence>
<keyword evidence="11" id="KW-1133">Transmembrane helix</keyword>
<evidence type="ECO:0000256" key="11">
    <source>
        <dbReference type="SAM" id="Phobius"/>
    </source>
</evidence>
<feature type="domain" description="PAS" evidence="13">
    <location>
        <begin position="250"/>
        <end position="295"/>
    </location>
</feature>
<keyword evidence="6" id="KW-0547">Nucleotide-binding</keyword>
<proteinExistence type="predicted"/>
<keyword evidence="4" id="KW-0597">Phosphoprotein</keyword>
<dbReference type="CDD" id="cd06225">
    <property type="entry name" value="HAMP"/>
    <property type="match status" value="1"/>
</dbReference>
<reference evidence="15 16" key="1">
    <citation type="submission" date="2019-12" db="EMBL/GenBank/DDBJ databases">
        <title>Novel species isolated from a subtropical stream in China.</title>
        <authorList>
            <person name="Lu H."/>
        </authorList>
    </citation>
    <scope>NUCLEOTIDE SEQUENCE [LARGE SCALE GENOMIC DNA]</scope>
    <source>
        <strain evidence="15 16">CY13W</strain>
    </source>
</reference>
<accession>A0ABW9VK30</accession>
<dbReference type="InterPro" id="IPR004358">
    <property type="entry name" value="Sig_transdc_His_kin-like_C"/>
</dbReference>
<evidence type="ECO:0000256" key="4">
    <source>
        <dbReference type="ARBA" id="ARBA00022553"/>
    </source>
</evidence>
<dbReference type="Proteomes" id="UP000478090">
    <property type="component" value="Unassembled WGS sequence"/>
</dbReference>